<dbReference type="EMBL" id="CP011367">
    <property type="protein sequence ID" value="AKJ95644.1"/>
    <property type="molecule type" value="Genomic_DNA"/>
</dbReference>
<sequence length="267" mass="27999">MTESFDADWLALREATDHAARPEALVESLRAHLAGRRVAAPLQVTDLGSGTGSNLLYLAPRLPPPQHWRLVDHDTGLLGRAGAPGAGIELERWVSDLADDPAAALAGGSSLVTGSALLDLVSEAWLDRLLVACAEQGAAVLFALSYDGRIRWSQPHALDAELEDAVNRHQRSDKGFGPALGPTAAPACAARLEGLGYGVQTCASDWRIDAHRAALGVALIDGWVAAASAIDPGRAADLRAWGEARAVALARGEVELTVGHQDVLGLR</sequence>
<keyword evidence="1" id="KW-0808">Transferase</keyword>
<dbReference type="PATRIC" id="fig|106634.4.peg.2021"/>
<dbReference type="KEGG" id="tvr:TVD_09860"/>
<evidence type="ECO:0000313" key="1">
    <source>
        <dbReference type="EMBL" id="AKJ95644.1"/>
    </source>
</evidence>
<dbReference type="Proteomes" id="UP000064201">
    <property type="component" value="Chromosome"/>
</dbReference>
<dbReference type="OrthoDB" id="7273451at2"/>
<name>A0A0G3G5N0_9GAMM</name>
<dbReference type="SUPFAM" id="SSF53335">
    <property type="entry name" value="S-adenosyl-L-methionine-dependent methyltransferases"/>
    <property type="match status" value="1"/>
</dbReference>
<evidence type="ECO:0000313" key="2">
    <source>
        <dbReference type="Proteomes" id="UP000064201"/>
    </source>
</evidence>
<gene>
    <name evidence="1" type="ORF">TVD_09860</name>
</gene>
<keyword evidence="2" id="KW-1185">Reference proteome</keyword>
<dbReference type="STRING" id="106634.TVD_09860"/>
<organism evidence="1 2">
    <name type="scientific">Thioalkalivibrio versutus</name>
    <dbReference type="NCBI Taxonomy" id="106634"/>
    <lineage>
        <taxon>Bacteria</taxon>
        <taxon>Pseudomonadati</taxon>
        <taxon>Pseudomonadota</taxon>
        <taxon>Gammaproteobacteria</taxon>
        <taxon>Chromatiales</taxon>
        <taxon>Ectothiorhodospiraceae</taxon>
        <taxon>Thioalkalivibrio</taxon>
    </lineage>
</organism>
<reference evidence="1 2" key="1">
    <citation type="submission" date="2015-04" db="EMBL/GenBank/DDBJ databases">
        <title>Complete Sequence for the Genome of the Thioalkalivibrio versutus D301.</title>
        <authorList>
            <person name="Mu T."/>
            <person name="Zhou J."/>
            <person name="Xu X."/>
        </authorList>
    </citation>
    <scope>NUCLEOTIDE SEQUENCE [LARGE SCALE GENOMIC DNA]</scope>
    <source>
        <strain evidence="1 2">D301</strain>
    </source>
</reference>
<accession>A0A0G3G5N0</accession>
<dbReference type="InterPro" id="IPR029063">
    <property type="entry name" value="SAM-dependent_MTases_sf"/>
</dbReference>
<dbReference type="AlphaFoldDB" id="A0A0G3G5N0"/>
<dbReference type="GO" id="GO:0016740">
    <property type="term" value="F:transferase activity"/>
    <property type="evidence" value="ECO:0007669"/>
    <property type="project" value="UniProtKB-KW"/>
</dbReference>
<dbReference type="RefSeq" id="WP_047251513.1">
    <property type="nucleotide sequence ID" value="NZ_CP011367.1"/>
</dbReference>
<proteinExistence type="predicted"/>
<protein>
    <submittedName>
        <fullName evidence="1">Group 1 glycosyl transferase</fullName>
    </submittedName>
</protein>